<dbReference type="AlphaFoldDB" id="A0A644YZK6"/>
<feature type="compositionally biased region" description="Basic and acidic residues" evidence="2">
    <location>
        <begin position="47"/>
        <end position="70"/>
    </location>
</feature>
<feature type="compositionally biased region" description="Basic and acidic residues" evidence="2">
    <location>
        <begin position="116"/>
        <end position="132"/>
    </location>
</feature>
<keyword evidence="3" id="KW-0560">Oxidoreductase</keyword>
<evidence type="ECO:0000256" key="1">
    <source>
        <dbReference type="ARBA" id="ARBA00010552"/>
    </source>
</evidence>
<accession>A0A644YZK6</accession>
<dbReference type="EC" id="1.-.-.-" evidence="3"/>
<dbReference type="InterPro" id="IPR035959">
    <property type="entry name" value="RutC-like_sf"/>
</dbReference>
<organism evidence="3">
    <name type="scientific">bioreactor metagenome</name>
    <dbReference type="NCBI Taxonomy" id="1076179"/>
    <lineage>
        <taxon>unclassified sequences</taxon>
        <taxon>metagenomes</taxon>
        <taxon>ecological metagenomes</taxon>
    </lineage>
</organism>
<proteinExistence type="inferred from homology"/>
<comment type="similarity">
    <text evidence="1">Belongs to the RutC family.</text>
</comment>
<dbReference type="InterPro" id="IPR006175">
    <property type="entry name" value="YjgF/YER057c/UK114"/>
</dbReference>
<comment type="caution">
    <text evidence="3">The sequence shown here is derived from an EMBL/GenBank/DDBJ whole genome shotgun (WGS) entry which is preliminary data.</text>
</comment>
<dbReference type="SUPFAM" id="SSF55298">
    <property type="entry name" value="YjgF-like"/>
    <property type="match status" value="1"/>
</dbReference>
<dbReference type="PANTHER" id="PTHR11803">
    <property type="entry name" value="2-IMINOBUTANOATE/2-IMINOPROPANOATE DEAMINASE RIDA"/>
    <property type="match status" value="1"/>
</dbReference>
<reference evidence="3" key="1">
    <citation type="submission" date="2019-08" db="EMBL/GenBank/DDBJ databases">
        <authorList>
            <person name="Kucharzyk K."/>
            <person name="Murdoch R.W."/>
            <person name="Higgins S."/>
            <person name="Loffler F."/>
        </authorList>
    </citation>
    <scope>NUCLEOTIDE SEQUENCE</scope>
</reference>
<dbReference type="Gene3D" id="3.30.1330.40">
    <property type="entry name" value="RutC-like"/>
    <property type="match status" value="1"/>
</dbReference>
<evidence type="ECO:0000313" key="3">
    <source>
        <dbReference type="EMBL" id="MPM34065.1"/>
    </source>
</evidence>
<feature type="region of interest" description="Disordered" evidence="2">
    <location>
        <begin position="1"/>
        <end position="70"/>
    </location>
</feature>
<dbReference type="GO" id="GO:0005829">
    <property type="term" value="C:cytosol"/>
    <property type="evidence" value="ECO:0007669"/>
    <property type="project" value="TreeGrafter"/>
</dbReference>
<dbReference type="EMBL" id="VSSQ01006858">
    <property type="protein sequence ID" value="MPM34065.1"/>
    <property type="molecule type" value="Genomic_DNA"/>
</dbReference>
<protein>
    <submittedName>
        <fullName evidence="3">Putative aminoacrylate peracid reductase RutC</fullName>
        <ecNumber evidence="3">1.-.-.-</ecNumber>
    </submittedName>
</protein>
<name>A0A644YZK6_9ZZZZ</name>
<dbReference type="CDD" id="cd00448">
    <property type="entry name" value="YjgF_YER057c_UK114_family"/>
    <property type="match status" value="1"/>
</dbReference>
<gene>
    <name evidence="3" type="primary">rutC_6</name>
    <name evidence="3" type="ORF">SDC9_80646</name>
</gene>
<evidence type="ECO:0000256" key="2">
    <source>
        <dbReference type="SAM" id="MobiDB-lite"/>
    </source>
</evidence>
<dbReference type="GO" id="GO:0016491">
    <property type="term" value="F:oxidoreductase activity"/>
    <property type="evidence" value="ECO:0007669"/>
    <property type="project" value="UniProtKB-KW"/>
</dbReference>
<sequence>MRHLETGDQQAGAGGPGDLHHRLPDEPGDLGEVGPQRRIRLGPPVDLLDRDDQGVAPGDRADRQEGGHRVVAVDEAAGQFTGDDAREDSCHAVSLRIRGRSGEGDTVVRTVRGTRRCADERRTGERRTDSRRTSRRCPTDRTPPTGPDRRDDPPDGGPMTETARREAIMPNTLPAAPAVNNTYSYGVRAGDTLYIAGMVSFAADGSIVGEGDIAAQVDQALHNMAEVVTAAGGTMDDVVATTTYLVDVTAAPVVSAARARWFTGPVKPTHTVVGVAALGRPQFLVEIEAVAHLG</sequence>
<feature type="region of interest" description="Disordered" evidence="2">
    <location>
        <begin position="106"/>
        <end position="161"/>
    </location>
</feature>
<dbReference type="Pfam" id="PF01042">
    <property type="entry name" value="Ribonuc_L-PSP"/>
    <property type="match status" value="1"/>
</dbReference>
<dbReference type="GO" id="GO:0019239">
    <property type="term" value="F:deaminase activity"/>
    <property type="evidence" value="ECO:0007669"/>
    <property type="project" value="TreeGrafter"/>
</dbReference>
<dbReference type="PANTHER" id="PTHR11803:SF58">
    <property type="entry name" value="PROTEIN HMF1-RELATED"/>
    <property type="match status" value="1"/>
</dbReference>